<organism evidence="4 5">
    <name type="scientific">Catenulispora pinistramenti</name>
    <dbReference type="NCBI Taxonomy" id="2705254"/>
    <lineage>
        <taxon>Bacteria</taxon>
        <taxon>Bacillati</taxon>
        <taxon>Actinomycetota</taxon>
        <taxon>Actinomycetes</taxon>
        <taxon>Catenulisporales</taxon>
        <taxon>Catenulisporaceae</taxon>
        <taxon>Catenulispora</taxon>
    </lineage>
</organism>
<proteinExistence type="predicted"/>
<dbReference type="InterPro" id="IPR008928">
    <property type="entry name" value="6-hairpin_glycosidase_sf"/>
</dbReference>
<evidence type="ECO:0000256" key="1">
    <source>
        <dbReference type="SAM" id="MobiDB-lite"/>
    </source>
</evidence>
<dbReference type="PANTHER" id="PTHR34987">
    <property type="entry name" value="C, PUTATIVE (AFU_ORTHOLOGUE AFUA_3G02880)-RELATED"/>
    <property type="match status" value="1"/>
</dbReference>
<feature type="region of interest" description="Disordered" evidence="1">
    <location>
        <begin position="22"/>
        <end position="71"/>
    </location>
</feature>
<evidence type="ECO:0000313" key="4">
    <source>
        <dbReference type="EMBL" id="MBS2549353.1"/>
    </source>
</evidence>
<dbReference type="EMBL" id="JAAFYZ010000070">
    <property type="protein sequence ID" value="MBS2549353.1"/>
    <property type="molecule type" value="Genomic_DNA"/>
</dbReference>
<sequence length="908" mass="93777">MKHLPIAVLSLGLTFGGVGTAVGDPAPPTPTAHPTSARHASSSKPSASGSHTAATKHAASTNPCAADNLSPTSRTVRPVAVYATNGNVSNASALLTGQDTRLTGNGSAVTLDFGKDVAGLVTVDFADAGDSSQSIGLAFSESSLFVGNTSDASSGGGADGFLSASVPAGGGSYTMPKDKLRGGFRYLTLFLNSGGYADLDGVSLGFSAAPDASDPAAYPDYFCSNDDTLNRVWYAGAYTTQLDTIDPTEGRVWPPPSSGWENNGVIGTGTEVLTDGAKRDRTVWPGDMGVSTTTAYVSTDDLLAIRNSLTTMYQNQKSTGELPYSGPEFSFYGSDTYHMWTLIGTYSYYLDTSDKAWLDGIWSKYQLGMSFITAKIGGDNLLNVTNTSDWARGDQGGENIEANALLYQALITGASLATAEGDSSLAAAYAGKAASLKTAVNATLWDSGTGAYKDNPSSTLYPQDGNSLAVWYGLASSSQASAIMAHLRGDWNSLGAQAPEFNDNISPFSGSMELYAHFAAGDDVNALNLIRDEWGYMLESPIGTGSTFWEGYGNNGTLSAYSSNFTSLAHGWSTGPTGALTTDVLGISPTAPSGTGYQVVPHPGDLTHVEGTLTVAAGKQIHAGYDHDTAGDFSLQVDSSTNSGSSGVIAVPTWGQSRTVTVNGQTAWNGSAFVGASGITSADTDGQYIYFRGVAPGAYTVAYSASATAPPIAYRGLPGTWTRCAAENGSCAVTGSSVIAFGAGGQYNYLETSNATACSDTVFGDPDSGVAKWCYEQTAQPASPGWQQCATENQNCAYSDLMTVAYGANGTYKFATLGSGGTACDDAVFGDPTPNVTKACYLLGPPPTFATWTACAAENGNCTFSGTHEVAFGVDGKYHFGSFSGSTPCTDTVFGDPAFDSAKGCYVE</sequence>
<dbReference type="PANTHER" id="PTHR34987:SF6">
    <property type="entry name" value="ALPHA-L-RHAMNOSIDASE SIX-HAIRPIN GLYCOSIDASE DOMAIN-CONTAINING PROTEIN"/>
    <property type="match status" value="1"/>
</dbReference>
<feature type="chain" id="PRO_5046309469" description="Alpha-L-rhamnosidase six-hairpin glycosidase domain-containing protein" evidence="2">
    <location>
        <begin position="21"/>
        <end position="908"/>
    </location>
</feature>
<keyword evidence="5" id="KW-1185">Reference proteome</keyword>
<feature type="domain" description="Alpha-L-rhamnosidase six-hairpin glycosidase" evidence="3">
    <location>
        <begin position="268"/>
        <end position="482"/>
    </location>
</feature>
<dbReference type="InterPro" id="IPR035396">
    <property type="entry name" value="Bac_rhamnosid6H"/>
</dbReference>
<feature type="signal peptide" evidence="2">
    <location>
        <begin position="1"/>
        <end position="20"/>
    </location>
</feature>
<accession>A0ABS5KTH7</accession>
<dbReference type="SUPFAM" id="SSF48208">
    <property type="entry name" value="Six-hairpin glycosidases"/>
    <property type="match status" value="1"/>
</dbReference>
<dbReference type="RefSeq" id="WP_212010914.1">
    <property type="nucleotide sequence ID" value="NZ_JAAFYZ010000070.1"/>
</dbReference>
<feature type="compositionally biased region" description="Low complexity" evidence="1">
    <location>
        <begin position="32"/>
        <end position="61"/>
    </location>
</feature>
<dbReference type="Pfam" id="PF17389">
    <property type="entry name" value="Bac_rhamnosid6H"/>
    <property type="match status" value="1"/>
</dbReference>
<comment type="caution">
    <text evidence="4">The sequence shown here is derived from an EMBL/GenBank/DDBJ whole genome shotgun (WGS) entry which is preliminary data.</text>
</comment>
<evidence type="ECO:0000256" key="2">
    <source>
        <dbReference type="SAM" id="SignalP"/>
    </source>
</evidence>
<evidence type="ECO:0000259" key="3">
    <source>
        <dbReference type="Pfam" id="PF17389"/>
    </source>
</evidence>
<reference evidence="4 5" key="1">
    <citation type="submission" date="2020-02" db="EMBL/GenBank/DDBJ databases">
        <title>Acidophilic actinobacteria isolated from forest soil.</title>
        <authorList>
            <person name="Golinska P."/>
        </authorList>
    </citation>
    <scope>NUCLEOTIDE SEQUENCE [LARGE SCALE GENOMIC DNA]</scope>
    <source>
        <strain evidence="4 5">NL8</strain>
    </source>
</reference>
<name>A0ABS5KTH7_9ACTN</name>
<dbReference type="InterPro" id="IPR012341">
    <property type="entry name" value="6hp_glycosidase-like_sf"/>
</dbReference>
<evidence type="ECO:0000313" key="5">
    <source>
        <dbReference type="Proteomes" id="UP000730482"/>
    </source>
</evidence>
<keyword evidence="2" id="KW-0732">Signal</keyword>
<gene>
    <name evidence="4" type="ORF">KGQ19_21035</name>
</gene>
<dbReference type="Gene3D" id="1.50.10.10">
    <property type="match status" value="1"/>
</dbReference>
<dbReference type="Proteomes" id="UP000730482">
    <property type="component" value="Unassembled WGS sequence"/>
</dbReference>
<dbReference type="Gene3D" id="2.60.420.10">
    <property type="entry name" value="Maltose phosphorylase, domain 3"/>
    <property type="match status" value="1"/>
</dbReference>
<protein>
    <recommendedName>
        <fullName evidence="3">Alpha-L-rhamnosidase six-hairpin glycosidase domain-containing protein</fullName>
    </recommendedName>
</protein>